<comment type="caution">
    <text evidence="1">The sequence shown here is derived from an EMBL/GenBank/DDBJ whole genome shotgun (WGS) entry which is preliminary data.</text>
</comment>
<keyword evidence="2" id="KW-1185">Reference proteome</keyword>
<reference evidence="1 2" key="2">
    <citation type="submission" date="2015-10" db="EMBL/GenBank/DDBJ databases">
        <title>Draft Genome Sequence of Prosthecomicrobium hirschii ATCC 27832.</title>
        <authorList>
            <person name="Daniel J."/>
            <person name="Givan S.A."/>
            <person name="Brun Y.V."/>
            <person name="Brown P.J."/>
        </authorList>
    </citation>
    <scope>NUCLEOTIDE SEQUENCE [LARGE SCALE GENOMIC DNA]</scope>
    <source>
        <strain evidence="1 2">16</strain>
    </source>
</reference>
<protein>
    <submittedName>
        <fullName evidence="1">Uncharacterized protein</fullName>
    </submittedName>
</protein>
<dbReference type="AlphaFoldDB" id="A0A0P6VYB8"/>
<dbReference type="RefSeq" id="WP_054356975.1">
    <property type="nucleotide sequence ID" value="NZ_LJYW01000001.1"/>
</dbReference>
<evidence type="ECO:0000313" key="1">
    <source>
        <dbReference type="EMBL" id="KPL50812.1"/>
    </source>
</evidence>
<organism evidence="1 2">
    <name type="scientific">Prosthecodimorpha hirschii</name>
    <dbReference type="NCBI Taxonomy" id="665126"/>
    <lineage>
        <taxon>Bacteria</taxon>
        <taxon>Pseudomonadati</taxon>
        <taxon>Pseudomonadota</taxon>
        <taxon>Alphaproteobacteria</taxon>
        <taxon>Hyphomicrobiales</taxon>
        <taxon>Ancalomicrobiaceae</taxon>
        <taxon>Prosthecodimorpha</taxon>
    </lineage>
</organism>
<dbReference type="Proteomes" id="UP000048984">
    <property type="component" value="Unassembled WGS sequence"/>
</dbReference>
<accession>A0A0P6VYB8</accession>
<name>A0A0P6VYB8_9HYPH</name>
<sequence length="184" mass="18644">MADQIAGGIHAVPKRFADQGDGSYAERVEAGGRIIRAAPASLPATSTSAYASGDVLGAKMQLTGALRVAAGSGFLQDLTVALKTNGLTGALDAVLFRADPSGSTFTDNAALNVVAADLDKVIGVVNMTKITSLGGGTLYEANQLARSIKLASGQDIWMVLVWRSAPTLGSAADIAAVNANIAVD</sequence>
<gene>
    <name evidence="1" type="ORF">ABB55_00010</name>
</gene>
<evidence type="ECO:0000313" key="2">
    <source>
        <dbReference type="Proteomes" id="UP000048984"/>
    </source>
</evidence>
<reference evidence="1 2" key="1">
    <citation type="submission" date="2015-09" db="EMBL/GenBank/DDBJ databases">
        <authorList>
            <person name="Jackson K.R."/>
            <person name="Lunt B.L."/>
            <person name="Fisher J.N.B."/>
            <person name="Gardner A.V."/>
            <person name="Bailey M.E."/>
            <person name="Deus L.M."/>
            <person name="Earl A.S."/>
            <person name="Gibby P.D."/>
            <person name="Hartmann K.A."/>
            <person name="Liu J.E."/>
            <person name="Manci A.M."/>
            <person name="Nielsen D.A."/>
            <person name="Solomon M.B."/>
            <person name="Breakwell D.P."/>
            <person name="Burnett S.H."/>
            <person name="Grose J.H."/>
        </authorList>
    </citation>
    <scope>NUCLEOTIDE SEQUENCE [LARGE SCALE GENOMIC DNA]</scope>
    <source>
        <strain evidence="1 2">16</strain>
    </source>
</reference>
<dbReference type="EMBL" id="LJYW01000001">
    <property type="protein sequence ID" value="KPL50812.1"/>
    <property type="molecule type" value="Genomic_DNA"/>
</dbReference>
<proteinExistence type="predicted"/>